<dbReference type="InterPro" id="IPR036388">
    <property type="entry name" value="WH-like_DNA-bd_sf"/>
</dbReference>
<dbReference type="Proteomes" id="UP000823891">
    <property type="component" value="Unassembled WGS sequence"/>
</dbReference>
<organism evidence="5 6">
    <name type="scientific">Candidatus Eisenbergiella merdavium</name>
    <dbReference type="NCBI Taxonomy" id="2838551"/>
    <lineage>
        <taxon>Bacteria</taxon>
        <taxon>Bacillati</taxon>
        <taxon>Bacillota</taxon>
        <taxon>Clostridia</taxon>
        <taxon>Lachnospirales</taxon>
        <taxon>Lachnospiraceae</taxon>
        <taxon>Eisenbergiella</taxon>
    </lineage>
</organism>
<dbReference type="PANTHER" id="PTHR33204">
    <property type="entry name" value="TRANSCRIPTIONAL REGULATOR, MARR FAMILY"/>
    <property type="match status" value="1"/>
</dbReference>
<evidence type="ECO:0000259" key="4">
    <source>
        <dbReference type="PROSITE" id="PS51118"/>
    </source>
</evidence>
<dbReference type="GO" id="GO:0003677">
    <property type="term" value="F:DNA binding"/>
    <property type="evidence" value="ECO:0007669"/>
    <property type="project" value="UniProtKB-KW"/>
</dbReference>
<gene>
    <name evidence="5" type="ORF">H9761_18575</name>
</gene>
<keyword evidence="2" id="KW-0238">DNA-binding</keyword>
<reference evidence="5" key="2">
    <citation type="submission" date="2021-04" db="EMBL/GenBank/DDBJ databases">
        <authorList>
            <person name="Gilroy R."/>
        </authorList>
    </citation>
    <scope>NUCLEOTIDE SEQUENCE</scope>
    <source>
        <strain evidence="5">USAMLcec2-132</strain>
    </source>
</reference>
<dbReference type="AlphaFoldDB" id="A0A9D2NJ53"/>
<evidence type="ECO:0000256" key="2">
    <source>
        <dbReference type="ARBA" id="ARBA00023125"/>
    </source>
</evidence>
<feature type="domain" description="HTH hxlR-type" evidence="4">
    <location>
        <begin position="4"/>
        <end position="103"/>
    </location>
</feature>
<comment type="caution">
    <text evidence="5">The sequence shown here is derived from an EMBL/GenBank/DDBJ whole genome shotgun (WGS) entry which is preliminary data.</text>
</comment>
<evidence type="ECO:0000256" key="1">
    <source>
        <dbReference type="ARBA" id="ARBA00023015"/>
    </source>
</evidence>
<protein>
    <submittedName>
        <fullName evidence="5">Helix-turn-helix transcriptional regulator</fullName>
    </submittedName>
</protein>
<dbReference type="SUPFAM" id="SSF46785">
    <property type="entry name" value="Winged helix' DNA-binding domain"/>
    <property type="match status" value="1"/>
</dbReference>
<evidence type="ECO:0000313" key="5">
    <source>
        <dbReference type="EMBL" id="HJC25670.1"/>
    </source>
</evidence>
<dbReference type="Gene3D" id="1.10.10.10">
    <property type="entry name" value="Winged helix-like DNA-binding domain superfamily/Winged helix DNA-binding domain"/>
    <property type="match status" value="1"/>
</dbReference>
<dbReference type="PROSITE" id="PS51118">
    <property type="entry name" value="HTH_HXLR"/>
    <property type="match status" value="1"/>
</dbReference>
<sequence length="117" mass="13390">MTDCPVKYALDLLNGKWKLRILWELNQQESIRFNELQRRLDGISSVMLSKSLDELEQYKIVDRRQYNEIPPRVEYSLTPLGRAIDPALQALGAWGSQAYALNNDPLSNRNAPSISVT</sequence>
<dbReference type="EMBL" id="DWWS01000069">
    <property type="protein sequence ID" value="HJC25670.1"/>
    <property type="molecule type" value="Genomic_DNA"/>
</dbReference>
<keyword evidence="3" id="KW-0804">Transcription</keyword>
<dbReference type="InterPro" id="IPR002577">
    <property type="entry name" value="HTH_HxlR"/>
</dbReference>
<evidence type="ECO:0000313" key="6">
    <source>
        <dbReference type="Proteomes" id="UP000823891"/>
    </source>
</evidence>
<reference evidence="5" key="1">
    <citation type="journal article" date="2021" name="PeerJ">
        <title>Extensive microbial diversity within the chicken gut microbiome revealed by metagenomics and culture.</title>
        <authorList>
            <person name="Gilroy R."/>
            <person name="Ravi A."/>
            <person name="Getino M."/>
            <person name="Pursley I."/>
            <person name="Horton D.L."/>
            <person name="Alikhan N.F."/>
            <person name="Baker D."/>
            <person name="Gharbi K."/>
            <person name="Hall N."/>
            <person name="Watson M."/>
            <person name="Adriaenssens E.M."/>
            <person name="Foster-Nyarko E."/>
            <person name="Jarju S."/>
            <person name="Secka A."/>
            <person name="Antonio M."/>
            <person name="Oren A."/>
            <person name="Chaudhuri R.R."/>
            <person name="La Ragione R."/>
            <person name="Hildebrand F."/>
            <person name="Pallen M.J."/>
        </authorList>
    </citation>
    <scope>NUCLEOTIDE SEQUENCE</scope>
    <source>
        <strain evidence="5">USAMLcec2-132</strain>
    </source>
</reference>
<proteinExistence type="predicted"/>
<keyword evidence="1" id="KW-0805">Transcription regulation</keyword>
<name>A0A9D2NJ53_9FIRM</name>
<dbReference type="InterPro" id="IPR036390">
    <property type="entry name" value="WH_DNA-bd_sf"/>
</dbReference>
<accession>A0A9D2NJ53</accession>
<dbReference type="Pfam" id="PF01638">
    <property type="entry name" value="HxlR"/>
    <property type="match status" value="1"/>
</dbReference>
<evidence type="ECO:0000256" key="3">
    <source>
        <dbReference type="ARBA" id="ARBA00023163"/>
    </source>
</evidence>